<dbReference type="NCBIfam" id="TIGR00277">
    <property type="entry name" value="HDIG"/>
    <property type="match status" value="1"/>
</dbReference>
<dbReference type="GO" id="GO:0004112">
    <property type="term" value="F:cyclic-nucleotide phosphodiesterase activity"/>
    <property type="evidence" value="ECO:0007669"/>
    <property type="project" value="UniProtKB-ARBA"/>
</dbReference>
<dbReference type="InterPro" id="IPR006675">
    <property type="entry name" value="HDIG_dom"/>
</dbReference>
<dbReference type="PROSITE" id="PS51832">
    <property type="entry name" value="HD_GYP"/>
    <property type="match status" value="1"/>
</dbReference>
<evidence type="ECO:0000259" key="2">
    <source>
        <dbReference type="PROSITE" id="PS51832"/>
    </source>
</evidence>
<dbReference type="FunFam" id="1.10.3210.10:FF:000018">
    <property type="entry name" value="Two-component system response regulator"/>
    <property type="match status" value="1"/>
</dbReference>
<dbReference type="EMBL" id="LPUY01000095">
    <property type="protein sequence ID" value="KUP91508.1"/>
    <property type="molecule type" value="Genomic_DNA"/>
</dbReference>
<evidence type="ECO:0000313" key="3">
    <source>
        <dbReference type="EMBL" id="KUP91508.1"/>
    </source>
</evidence>
<accession>A0A132BSY8</accession>
<comment type="caution">
    <text evidence="3">The sequence shown here is derived from an EMBL/GenBank/DDBJ whole genome shotgun (WGS) entry which is preliminary data.</text>
</comment>
<proteinExistence type="predicted"/>
<dbReference type="Pfam" id="PF13487">
    <property type="entry name" value="HD_5"/>
    <property type="match status" value="2"/>
</dbReference>
<protein>
    <submittedName>
        <fullName evidence="3">Cyclic di-GMP phosphodiesterase response regulator RpfG</fullName>
        <ecNumber evidence="3">3.1.4.52</ecNumber>
    </submittedName>
</protein>
<dbReference type="GO" id="GO:0071111">
    <property type="term" value="F:cyclic-guanylate-specific phosphodiesterase activity"/>
    <property type="evidence" value="ECO:0007669"/>
    <property type="project" value="UniProtKB-EC"/>
</dbReference>
<organism evidence="3 4">
    <name type="scientific">Tritonibacter horizontis</name>
    <dbReference type="NCBI Taxonomy" id="1768241"/>
    <lineage>
        <taxon>Bacteria</taxon>
        <taxon>Pseudomonadati</taxon>
        <taxon>Pseudomonadota</taxon>
        <taxon>Alphaproteobacteria</taxon>
        <taxon>Rhodobacterales</taxon>
        <taxon>Paracoccaceae</taxon>
        <taxon>Tritonibacter</taxon>
    </lineage>
</organism>
<dbReference type="PATRIC" id="fig|1768241.3.peg.3830"/>
<keyword evidence="1 3" id="KW-0378">Hydrolase</keyword>
<dbReference type="AlphaFoldDB" id="A0A132BSY8"/>
<dbReference type="GO" id="GO:0009214">
    <property type="term" value="P:cyclic nucleotide catabolic process"/>
    <property type="evidence" value="ECO:0007669"/>
    <property type="project" value="UniProtKB-ARBA"/>
</dbReference>
<feature type="domain" description="HD-GYP" evidence="2">
    <location>
        <begin position="297"/>
        <end position="489"/>
    </location>
</feature>
<keyword evidence="4" id="KW-1185">Reference proteome</keyword>
<dbReference type="Gene3D" id="1.10.3210.10">
    <property type="entry name" value="Hypothetical protein af1432"/>
    <property type="match status" value="2"/>
</dbReference>
<dbReference type="InterPro" id="IPR052020">
    <property type="entry name" value="Cyclic_di-GMP/3'3'-cGAMP_PDE"/>
</dbReference>
<sequence>MRAGVRVVFISCPYLLFMLVPPALSFPNVKSLYNAVRSPPSAQALRLGSLLGAMSYALDMTEGQPPGHCIRCCWIGTRIGHALGMTGKEYEDLYFTLLLKDLGCSSNAARICDLYIADDIAFKRDFKMIDGSLSAALRFVFNNTGLGVGLSERLRATVNILRNGGEISRELIETRCNRGAEIAAKMRFSKQVQEGIRSLDEHWDGGGKPEGRRGHDVPSISNIALMSQVVDIFHSAQGPDAALAEILGRSGGWFDPTLVAALETASAAPDFWTRLKDPCLEEHVFALDPSETTETVDDEYLDEIASAFSDVVDAKSPFTADHSNRVTLYTDMIAEELGLRADHRRWLRRAALLHDLGKLAVSNQILDKPGRPDEAEWAAIRKHPEYSQKILERVSAFRDIAPVAGAHHERMDGKGYPAGLGAEDLCLEARILTVADVFDALTAERPYRAAMPIEEALNIMAEDVGKAFDPDCFVALQRGLAQLATANEG</sequence>
<dbReference type="InterPro" id="IPR003607">
    <property type="entry name" value="HD/PDEase_dom"/>
</dbReference>
<evidence type="ECO:0000256" key="1">
    <source>
        <dbReference type="ARBA" id="ARBA00022801"/>
    </source>
</evidence>
<gene>
    <name evidence="3" type="primary">rpfG</name>
    <name evidence="3" type="ORF">TRIHO_36710</name>
</gene>
<dbReference type="InterPro" id="IPR037522">
    <property type="entry name" value="HD_GYP_dom"/>
</dbReference>
<dbReference type="SMART" id="SM00471">
    <property type="entry name" value="HDc"/>
    <property type="match status" value="1"/>
</dbReference>
<dbReference type="SUPFAM" id="SSF109604">
    <property type="entry name" value="HD-domain/PDEase-like"/>
    <property type="match status" value="2"/>
</dbReference>
<dbReference type="Proteomes" id="UP000068382">
    <property type="component" value="Unassembled WGS sequence"/>
</dbReference>
<dbReference type="CDD" id="cd00077">
    <property type="entry name" value="HDc"/>
    <property type="match status" value="1"/>
</dbReference>
<dbReference type="EC" id="3.1.4.52" evidence="3"/>
<reference evidence="3 4" key="1">
    <citation type="submission" date="2015-12" db="EMBL/GenBank/DDBJ databases">
        <title>Genome sequence of the marine Rhodobacteraceae strain O3.65, Candidatus Tritonibacter horizontis.</title>
        <authorList>
            <person name="Poehlein A."/>
            <person name="Giebel H.A."/>
            <person name="Voget S."/>
            <person name="Brinkhoff T."/>
        </authorList>
    </citation>
    <scope>NUCLEOTIDE SEQUENCE [LARGE SCALE GENOMIC DNA]</scope>
    <source>
        <strain evidence="3 4">O3.65</strain>
    </source>
</reference>
<evidence type="ECO:0000313" key="4">
    <source>
        <dbReference type="Proteomes" id="UP000068382"/>
    </source>
</evidence>
<dbReference type="PANTHER" id="PTHR45228">
    <property type="entry name" value="CYCLIC DI-GMP PHOSPHODIESTERASE TM_0186-RELATED"/>
    <property type="match status" value="1"/>
</dbReference>
<dbReference type="PANTHER" id="PTHR45228:SF5">
    <property type="entry name" value="CYCLIC DI-GMP PHOSPHODIESTERASE VC_1348-RELATED"/>
    <property type="match status" value="1"/>
</dbReference>
<name>A0A132BSY8_9RHOB</name>